<keyword evidence="3 8" id="KW-0547">Nucleotide-binding</keyword>
<evidence type="ECO:0000256" key="2">
    <source>
        <dbReference type="ARBA" id="ARBA00022598"/>
    </source>
</evidence>
<accession>A0A4Z0D5V6</accession>
<dbReference type="InterPro" id="IPR024109">
    <property type="entry name" value="Trp-tRNA-ligase_bac-type"/>
</dbReference>
<dbReference type="Pfam" id="PF00579">
    <property type="entry name" value="tRNA-synt_1b"/>
    <property type="match status" value="1"/>
</dbReference>
<protein>
    <recommendedName>
        <fullName evidence="8">Tryptophan--tRNA ligase</fullName>
        <ecNumber evidence="8">6.1.1.2</ecNumber>
    </recommendedName>
    <alternativeName>
        <fullName evidence="8">Tryptophanyl-tRNA synthetase</fullName>
        <shortName evidence="8">TrpRS</shortName>
    </alternativeName>
</protein>
<dbReference type="FunFam" id="3.40.50.620:FF:000082">
    <property type="entry name" value="MSW1p Mitochondrial tryptophanyl-tRNA synthetase"/>
    <property type="match status" value="1"/>
</dbReference>
<feature type="short sequence motif" description="'HIGH' region" evidence="8">
    <location>
        <begin position="12"/>
        <end position="20"/>
    </location>
</feature>
<dbReference type="GO" id="GO:0006436">
    <property type="term" value="P:tryptophanyl-tRNA aminoacylation"/>
    <property type="evidence" value="ECO:0007669"/>
    <property type="project" value="UniProtKB-UniRule"/>
</dbReference>
<dbReference type="GO" id="GO:0004830">
    <property type="term" value="F:tryptophan-tRNA ligase activity"/>
    <property type="evidence" value="ECO:0007669"/>
    <property type="project" value="UniProtKB-UniRule"/>
</dbReference>
<dbReference type="InterPro" id="IPR014729">
    <property type="entry name" value="Rossmann-like_a/b/a_fold"/>
</dbReference>
<feature type="binding site" evidence="8">
    <location>
        <begin position="147"/>
        <end position="149"/>
    </location>
    <ligand>
        <name>ATP</name>
        <dbReference type="ChEBI" id="CHEBI:30616"/>
    </ligand>
</feature>
<organism evidence="10 11">
    <name type="scientific">Soehngenia longivitae</name>
    <dbReference type="NCBI Taxonomy" id="2562294"/>
    <lineage>
        <taxon>Bacteria</taxon>
        <taxon>Bacillati</taxon>
        <taxon>Bacillota</taxon>
        <taxon>Tissierellia</taxon>
        <taxon>Tissierellales</taxon>
        <taxon>Tissierellaceae</taxon>
        <taxon>Soehngenia</taxon>
    </lineage>
</organism>
<dbReference type="RefSeq" id="WP_135271031.1">
    <property type="nucleotide sequence ID" value="NZ_SRIB01000006.1"/>
</dbReference>
<proteinExistence type="inferred from homology"/>
<feature type="binding site" evidence="8">
    <location>
        <position position="135"/>
    </location>
    <ligand>
        <name>L-tryptophan</name>
        <dbReference type="ChEBI" id="CHEBI:57912"/>
    </ligand>
</feature>
<dbReference type="HAMAP" id="MF_00140_B">
    <property type="entry name" value="Trp_tRNA_synth_B"/>
    <property type="match status" value="1"/>
</dbReference>
<keyword evidence="8" id="KW-0963">Cytoplasm</keyword>
<keyword evidence="11" id="KW-1185">Reference proteome</keyword>
<dbReference type="InterPro" id="IPR001412">
    <property type="entry name" value="aa-tRNA-synth_I_CS"/>
</dbReference>
<evidence type="ECO:0000256" key="3">
    <source>
        <dbReference type="ARBA" id="ARBA00022741"/>
    </source>
</evidence>
<dbReference type="InterPro" id="IPR050203">
    <property type="entry name" value="Trp-tRNA_synthetase"/>
</dbReference>
<dbReference type="CDD" id="cd00806">
    <property type="entry name" value="TrpRS_core"/>
    <property type="match status" value="1"/>
</dbReference>
<gene>
    <name evidence="8 10" type="primary">trpS</name>
    <name evidence="10" type="ORF">E4100_05440</name>
</gene>
<evidence type="ECO:0000256" key="9">
    <source>
        <dbReference type="RuleBase" id="RU363036"/>
    </source>
</evidence>
<comment type="subcellular location">
    <subcellularLocation>
        <location evidence="8">Cytoplasm</location>
    </subcellularLocation>
</comment>
<evidence type="ECO:0000256" key="5">
    <source>
        <dbReference type="ARBA" id="ARBA00022917"/>
    </source>
</evidence>
<evidence type="ECO:0000256" key="7">
    <source>
        <dbReference type="ARBA" id="ARBA00049929"/>
    </source>
</evidence>
<dbReference type="GO" id="GO:0005829">
    <property type="term" value="C:cytosol"/>
    <property type="evidence" value="ECO:0007669"/>
    <property type="project" value="TreeGrafter"/>
</dbReference>
<keyword evidence="4 8" id="KW-0067">ATP-binding</keyword>
<dbReference type="EC" id="6.1.1.2" evidence="8"/>
<dbReference type="NCBIfam" id="TIGR00233">
    <property type="entry name" value="trpS"/>
    <property type="match status" value="1"/>
</dbReference>
<evidence type="ECO:0000313" key="10">
    <source>
        <dbReference type="EMBL" id="TFZ40258.1"/>
    </source>
</evidence>
<keyword evidence="6 8" id="KW-0030">Aminoacyl-tRNA synthetase</keyword>
<comment type="caution">
    <text evidence="10">The sequence shown here is derived from an EMBL/GenBank/DDBJ whole genome shotgun (WGS) entry which is preliminary data.</text>
</comment>
<comment type="similarity">
    <text evidence="1 8 9">Belongs to the class-I aminoacyl-tRNA synthetase family.</text>
</comment>
<dbReference type="AlphaFoldDB" id="A0A4Z0D5V6"/>
<keyword evidence="5 8" id="KW-0648">Protein biosynthesis</keyword>
<reference evidence="10 11" key="1">
    <citation type="submission" date="2019-03" db="EMBL/GenBank/DDBJ databases">
        <title>Draft genome sequence data and analysis of a Fermenting Bacterium, Soehngenia longevitae strain 1933PT, isolated from petroleum reservoir in Azerbaijan.</title>
        <authorList>
            <person name="Grouzdev D.S."/>
            <person name="Bidzhieva S.K."/>
            <person name="Sokolova D.S."/>
            <person name="Tourova T.P."/>
            <person name="Poltaraus A.B."/>
            <person name="Nazina T.N."/>
        </authorList>
    </citation>
    <scope>NUCLEOTIDE SEQUENCE [LARGE SCALE GENOMIC DNA]</scope>
    <source>
        <strain evidence="10 11">1933P</strain>
    </source>
</reference>
<dbReference type="PROSITE" id="PS00178">
    <property type="entry name" value="AA_TRNA_LIGASE_I"/>
    <property type="match status" value="1"/>
</dbReference>
<dbReference type="PANTHER" id="PTHR43766:SF1">
    <property type="entry name" value="TRYPTOPHAN--TRNA LIGASE, MITOCHONDRIAL"/>
    <property type="match status" value="1"/>
</dbReference>
<evidence type="ECO:0000256" key="1">
    <source>
        <dbReference type="ARBA" id="ARBA00005594"/>
    </source>
</evidence>
<dbReference type="InterPro" id="IPR002305">
    <property type="entry name" value="aa-tRNA-synth_Ic"/>
</dbReference>
<name>A0A4Z0D5V6_9FIRM</name>
<feature type="binding site" evidence="8">
    <location>
        <begin position="11"/>
        <end position="13"/>
    </location>
    <ligand>
        <name>ATP</name>
        <dbReference type="ChEBI" id="CHEBI:30616"/>
    </ligand>
</feature>
<dbReference type="SUPFAM" id="SSF52374">
    <property type="entry name" value="Nucleotidylyl transferase"/>
    <property type="match status" value="1"/>
</dbReference>
<dbReference type="EMBL" id="SRIB01000006">
    <property type="protein sequence ID" value="TFZ40258.1"/>
    <property type="molecule type" value="Genomic_DNA"/>
</dbReference>
<dbReference type="InterPro" id="IPR002306">
    <property type="entry name" value="Trp-tRNA-ligase"/>
</dbReference>
<evidence type="ECO:0000256" key="4">
    <source>
        <dbReference type="ARBA" id="ARBA00022840"/>
    </source>
</evidence>
<feature type="short sequence motif" description="'KMSKS' region" evidence="8">
    <location>
        <begin position="195"/>
        <end position="199"/>
    </location>
</feature>
<dbReference type="GO" id="GO:0005524">
    <property type="term" value="F:ATP binding"/>
    <property type="evidence" value="ECO:0007669"/>
    <property type="project" value="UniProtKB-UniRule"/>
</dbReference>
<evidence type="ECO:0000256" key="8">
    <source>
        <dbReference type="HAMAP-Rule" id="MF_00140"/>
    </source>
</evidence>
<feature type="binding site" evidence="8">
    <location>
        <begin position="19"/>
        <end position="20"/>
    </location>
    <ligand>
        <name>ATP</name>
        <dbReference type="ChEBI" id="CHEBI:30616"/>
    </ligand>
</feature>
<dbReference type="PRINTS" id="PR01039">
    <property type="entry name" value="TRNASYNTHTRP"/>
</dbReference>
<evidence type="ECO:0000313" key="11">
    <source>
        <dbReference type="Proteomes" id="UP000298381"/>
    </source>
</evidence>
<comment type="function">
    <text evidence="8">Catalyzes the attachment of tryptophan to tRNA(Trp).</text>
</comment>
<dbReference type="FunFam" id="1.10.240.10:FF:000002">
    <property type="entry name" value="Tryptophan--tRNA ligase"/>
    <property type="match status" value="1"/>
</dbReference>
<keyword evidence="2 8" id="KW-0436">Ligase</keyword>
<evidence type="ECO:0000256" key="6">
    <source>
        <dbReference type="ARBA" id="ARBA00023146"/>
    </source>
</evidence>
<comment type="catalytic activity">
    <reaction evidence="7 8">
        <text>tRNA(Trp) + L-tryptophan + ATP = L-tryptophyl-tRNA(Trp) + AMP + diphosphate + H(+)</text>
        <dbReference type="Rhea" id="RHEA:24080"/>
        <dbReference type="Rhea" id="RHEA-COMP:9671"/>
        <dbReference type="Rhea" id="RHEA-COMP:9705"/>
        <dbReference type="ChEBI" id="CHEBI:15378"/>
        <dbReference type="ChEBI" id="CHEBI:30616"/>
        <dbReference type="ChEBI" id="CHEBI:33019"/>
        <dbReference type="ChEBI" id="CHEBI:57912"/>
        <dbReference type="ChEBI" id="CHEBI:78442"/>
        <dbReference type="ChEBI" id="CHEBI:78535"/>
        <dbReference type="ChEBI" id="CHEBI:456215"/>
        <dbReference type="EC" id="6.1.1.2"/>
    </reaction>
</comment>
<sequence length="331" mass="37688">MDKKTVLSGIQPSGSLTLGNYIGALKNFPKLQDDYDCYYCIVDLHAITVPQEPKLLRKNTLEVLALYLACGIDPDKSTIFIQSHVHEHAELAWVLNTITYMGQLNRMTQYKDKSKKYNESINAGLFTYPVLMAADILLYQADLVPVGEDQRQHLELARDIAVRFNNKYSETFNVPEPFIGDLGSKIMSLQDPTVKMSKSDQDENAFISLLDDKDTIRRKIKRAVTDSENNIAYNDSQLGLKNLINIYSCLTDKKVDEIVGMYQNRGYGKFKEDLAEIVIESLLPIQKKYNEYMSDKTYLEDIYSLGASKAERKASKTLKKVYKKIGFVAKK</sequence>
<feature type="binding site" evidence="8">
    <location>
        <begin position="195"/>
        <end position="199"/>
    </location>
    <ligand>
        <name>ATP</name>
        <dbReference type="ChEBI" id="CHEBI:30616"/>
    </ligand>
</feature>
<dbReference type="Gene3D" id="3.40.50.620">
    <property type="entry name" value="HUPs"/>
    <property type="match status" value="1"/>
</dbReference>
<dbReference type="OrthoDB" id="9801042at2"/>
<dbReference type="PANTHER" id="PTHR43766">
    <property type="entry name" value="TRYPTOPHAN--TRNA LIGASE, MITOCHONDRIAL"/>
    <property type="match status" value="1"/>
</dbReference>
<dbReference type="Proteomes" id="UP000298381">
    <property type="component" value="Unassembled WGS sequence"/>
</dbReference>
<comment type="subunit">
    <text evidence="8">Homodimer.</text>
</comment>
<dbReference type="Gene3D" id="1.10.240.10">
    <property type="entry name" value="Tyrosyl-Transfer RNA Synthetase"/>
    <property type="match status" value="1"/>
</dbReference>
<feature type="binding site" evidence="8">
    <location>
        <position position="186"/>
    </location>
    <ligand>
        <name>ATP</name>
        <dbReference type="ChEBI" id="CHEBI:30616"/>
    </ligand>
</feature>